<name>A0A2N5TI11_9BASI</name>
<evidence type="ECO:0000313" key="4">
    <source>
        <dbReference type="EMBL" id="PLW43879.1"/>
    </source>
</evidence>
<proteinExistence type="predicted"/>
<evidence type="ECO:0000313" key="5">
    <source>
        <dbReference type="Proteomes" id="UP000235388"/>
    </source>
</evidence>
<dbReference type="Pfam" id="PF12776">
    <property type="entry name" value="Myb_DNA-bind_3"/>
    <property type="match status" value="1"/>
</dbReference>
<organism evidence="3 5">
    <name type="scientific">Puccinia coronata f. sp. avenae</name>
    <dbReference type="NCBI Taxonomy" id="200324"/>
    <lineage>
        <taxon>Eukaryota</taxon>
        <taxon>Fungi</taxon>
        <taxon>Dikarya</taxon>
        <taxon>Basidiomycota</taxon>
        <taxon>Pucciniomycotina</taxon>
        <taxon>Pucciniomycetes</taxon>
        <taxon>Pucciniales</taxon>
        <taxon>Pucciniaceae</taxon>
        <taxon>Puccinia</taxon>
    </lineage>
</organism>
<dbReference type="Proteomes" id="UP000235392">
    <property type="component" value="Unassembled WGS sequence"/>
</dbReference>
<dbReference type="PANTHER" id="PTHR47072:SF4">
    <property type="entry name" value="MYB_SANT-LIKE DOMAIN-CONTAINING PROTEIN"/>
    <property type="match status" value="1"/>
</dbReference>
<dbReference type="InterPro" id="IPR024752">
    <property type="entry name" value="Myb/SANT-like_dom"/>
</dbReference>
<dbReference type="OrthoDB" id="76215at2759"/>
<sequence>MSHLPSSIDPNLLPSLEMTPAPAQKKLDSELPKTNKNQIKPSMKEEDNNNEDGDKADKKKKNHTWTDNQRVALVTFILDQIALGKGTNNGNLKAEAWNPVVKEMDTHFEIQFDQEQVKNQKGAIQKLYINMKFLIGKVIGINTPLSAPKHFLKAKYLGS</sequence>
<evidence type="ECO:0000313" key="3">
    <source>
        <dbReference type="EMBL" id="PLW25146.1"/>
    </source>
</evidence>
<dbReference type="EMBL" id="PGCJ01000644">
    <property type="protein sequence ID" value="PLW25146.1"/>
    <property type="molecule type" value="Genomic_DNA"/>
</dbReference>
<evidence type="ECO:0000313" key="6">
    <source>
        <dbReference type="Proteomes" id="UP000235392"/>
    </source>
</evidence>
<protein>
    <recommendedName>
        <fullName evidence="2">Myb/SANT-like domain-containing protein</fullName>
    </recommendedName>
</protein>
<evidence type="ECO:0000259" key="2">
    <source>
        <dbReference type="Pfam" id="PF12776"/>
    </source>
</evidence>
<feature type="region of interest" description="Disordered" evidence="1">
    <location>
        <begin position="1"/>
        <end position="64"/>
    </location>
</feature>
<gene>
    <name evidence="3" type="ORF">PCANC_27284</name>
    <name evidence="4" type="ORF">PCASD_05782</name>
</gene>
<keyword evidence="5" id="KW-1185">Reference proteome</keyword>
<reference evidence="5 6" key="1">
    <citation type="submission" date="2017-11" db="EMBL/GenBank/DDBJ databases">
        <title>De novo assembly and phasing of dikaryotic genomes from two isolates of Puccinia coronata f. sp. avenae, the causal agent of oat crown rust.</title>
        <authorList>
            <person name="Miller M.E."/>
            <person name="Zhang Y."/>
            <person name="Omidvar V."/>
            <person name="Sperschneider J."/>
            <person name="Schwessinger B."/>
            <person name="Raley C."/>
            <person name="Palmer J.M."/>
            <person name="Garnica D."/>
            <person name="Upadhyaya N."/>
            <person name="Rathjen J."/>
            <person name="Taylor J.M."/>
            <person name="Park R.F."/>
            <person name="Dodds P.N."/>
            <person name="Hirsch C.D."/>
            <person name="Kianian S.F."/>
            <person name="Figueroa M."/>
        </authorList>
    </citation>
    <scope>NUCLEOTIDE SEQUENCE [LARGE SCALE GENOMIC DNA]</scope>
    <source>
        <strain evidence="3">12NC29</strain>
        <strain evidence="4">12SD80</strain>
    </source>
</reference>
<dbReference type="EMBL" id="PGCI01000063">
    <property type="protein sequence ID" value="PLW43879.1"/>
    <property type="molecule type" value="Genomic_DNA"/>
</dbReference>
<dbReference type="Proteomes" id="UP000235388">
    <property type="component" value="Unassembled WGS sequence"/>
</dbReference>
<dbReference type="PANTHER" id="PTHR47072">
    <property type="match status" value="1"/>
</dbReference>
<evidence type="ECO:0000256" key="1">
    <source>
        <dbReference type="SAM" id="MobiDB-lite"/>
    </source>
</evidence>
<accession>A0A2N5TI11</accession>
<feature type="domain" description="Myb/SANT-like" evidence="2">
    <location>
        <begin position="64"/>
        <end position="135"/>
    </location>
</feature>
<feature type="compositionally biased region" description="Basic and acidic residues" evidence="1">
    <location>
        <begin position="42"/>
        <end position="57"/>
    </location>
</feature>
<dbReference type="AlphaFoldDB" id="A0A2N5TI11"/>
<comment type="caution">
    <text evidence="3">The sequence shown here is derived from an EMBL/GenBank/DDBJ whole genome shotgun (WGS) entry which is preliminary data.</text>
</comment>